<dbReference type="EMBL" id="MNPL01006656">
    <property type="protein sequence ID" value="OQR75239.1"/>
    <property type="molecule type" value="Genomic_DNA"/>
</dbReference>
<protein>
    <submittedName>
        <fullName evidence="1">Uncharacterized protein</fullName>
    </submittedName>
</protein>
<accession>A0A1V9XNZ6</accession>
<comment type="caution">
    <text evidence="1">The sequence shown here is derived from an EMBL/GenBank/DDBJ whole genome shotgun (WGS) entry which is preliminary data.</text>
</comment>
<name>A0A1V9XNZ6_9ACAR</name>
<evidence type="ECO:0000313" key="1">
    <source>
        <dbReference type="EMBL" id="OQR75239.1"/>
    </source>
</evidence>
<gene>
    <name evidence="1" type="ORF">BIW11_08557</name>
</gene>
<evidence type="ECO:0000313" key="2">
    <source>
        <dbReference type="Proteomes" id="UP000192247"/>
    </source>
</evidence>
<reference evidence="1 2" key="1">
    <citation type="journal article" date="2017" name="Gigascience">
        <title>Draft genome of the honey bee ectoparasitic mite, Tropilaelaps mercedesae, is shaped by the parasitic life history.</title>
        <authorList>
            <person name="Dong X."/>
            <person name="Armstrong S.D."/>
            <person name="Xia D."/>
            <person name="Makepeace B.L."/>
            <person name="Darby A.C."/>
            <person name="Kadowaki T."/>
        </authorList>
    </citation>
    <scope>NUCLEOTIDE SEQUENCE [LARGE SCALE GENOMIC DNA]</scope>
    <source>
        <strain evidence="1">Wuxi-XJTLU</strain>
    </source>
</reference>
<sequence length="235" mass="25678">MATLVDLCDWSREPGVQTIDSSEVNSGYNFKSKITPCVSARKRGRVPFLPKCRRCGDGTLKGNQLMPCPSKKHTIHRLCINSKEGFPAKDCECPPDPTIPKAAKTTRKRKVKTQETAVVASETDGMSSSTTNYLSHLDATAASFFSTGMFYLQLPCPIFRSETGQRCGGPNSSGSACLSLEHSTNIRNAQCVANQSAFVKHLYIKAQPLKQDGYRTNAIDGYGAQEFQLDLSKAN</sequence>
<proteinExistence type="predicted"/>
<dbReference type="InParanoid" id="A0A1V9XNZ6"/>
<keyword evidence="2" id="KW-1185">Reference proteome</keyword>
<dbReference type="Proteomes" id="UP000192247">
    <property type="component" value="Unassembled WGS sequence"/>
</dbReference>
<dbReference type="AlphaFoldDB" id="A0A1V9XNZ6"/>
<organism evidence="1 2">
    <name type="scientific">Tropilaelaps mercedesae</name>
    <dbReference type="NCBI Taxonomy" id="418985"/>
    <lineage>
        <taxon>Eukaryota</taxon>
        <taxon>Metazoa</taxon>
        <taxon>Ecdysozoa</taxon>
        <taxon>Arthropoda</taxon>
        <taxon>Chelicerata</taxon>
        <taxon>Arachnida</taxon>
        <taxon>Acari</taxon>
        <taxon>Parasitiformes</taxon>
        <taxon>Mesostigmata</taxon>
        <taxon>Gamasina</taxon>
        <taxon>Dermanyssoidea</taxon>
        <taxon>Laelapidae</taxon>
        <taxon>Tropilaelaps</taxon>
    </lineage>
</organism>